<dbReference type="Pfam" id="PF13524">
    <property type="entry name" value="Glyco_trans_1_2"/>
    <property type="match status" value="1"/>
</dbReference>
<feature type="domain" description="Spore protein YkvP/CgeB glycosyl transferase-like" evidence="1">
    <location>
        <begin position="183"/>
        <end position="327"/>
    </location>
</feature>
<keyword evidence="3" id="KW-1185">Reference proteome</keyword>
<keyword evidence="2" id="KW-0328">Glycosyltransferase</keyword>
<organism evidence="2 3">
    <name type="scientific">Sphingobacterium oryzagri</name>
    <dbReference type="NCBI Taxonomy" id="3025669"/>
    <lineage>
        <taxon>Bacteria</taxon>
        <taxon>Pseudomonadati</taxon>
        <taxon>Bacteroidota</taxon>
        <taxon>Sphingobacteriia</taxon>
        <taxon>Sphingobacteriales</taxon>
        <taxon>Sphingobacteriaceae</taxon>
        <taxon>Sphingobacterium</taxon>
    </lineage>
</organism>
<dbReference type="EC" id="2.4.-.-" evidence="2"/>
<evidence type="ECO:0000313" key="2">
    <source>
        <dbReference type="EMBL" id="WDF68967.1"/>
    </source>
</evidence>
<dbReference type="GO" id="GO:0016757">
    <property type="term" value="F:glycosyltransferase activity"/>
    <property type="evidence" value="ECO:0007669"/>
    <property type="project" value="UniProtKB-KW"/>
</dbReference>
<reference evidence="2 3" key="1">
    <citation type="submission" date="2023-02" db="EMBL/GenBank/DDBJ databases">
        <title>Genome sequence of Sphingobacterium sp. KACC 22765.</title>
        <authorList>
            <person name="Kim S."/>
            <person name="Heo J."/>
            <person name="Kwon S.-W."/>
        </authorList>
    </citation>
    <scope>NUCLEOTIDE SEQUENCE [LARGE SCALE GENOMIC DNA]</scope>
    <source>
        <strain evidence="2 3">KACC 22765</strain>
    </source>
</reference>
<evidence type="ECO:0000259" key="1">
    <source>
        <dbReference type="Pfam" id="PF13524"/>
    </source>
</evidence>
<sequence length="333" mass="39033">MNIAIIGSKDFDSLEFHLNESLSFLGHSTVIYDIKDVVPLPYKYNFYLQKFSTKYTSFLFKKLASMVIDRCPDLIICTYRFIPPEFVLAIKKAMANVKIVQFNPDALTTFQEQQIFVSPYDAYFTKDPFIVDFMRSKMNLAAFYLPESFNQRVHNYRLEDRTSLESKIDIDVVCFGTMYPYRAQMVKFLLKKGIDVKLFGTPDSRFPLPEIEAHFQNEFIAGERKAEVLLGSKIVFNNFHYAEVESVNAKFFEIAGIGGFQICDYKRIVDEYSVIPSRKFTFKHIEEAAELIQHYLKLPEERHRLASEQKSHFLQHHTYDVRMKQMLTILELE</sequence>
<dbReference type="InterPro" id="IPR055259">
    <property type="entry name" value="YkvP/CgeB_Glyco_trans-like"/>
</dbReference>
<dbReference type="RefSeq" id="WP_274267695.1">
    <property type="nucleotide sequence ID" value="NZ_CP117880.1"/>
</dbReference>
<gene>
    <name evidence="2" type="ORF">PQ465_01000</name>
</gene>
<dbReference type="Proteomes" id="UP001221558">
    <property type="component" value="Chromosome"/>
</dbReference>
<evidence type="ECO:0000313" key="3">
    <source>
        <dbReference type="Proteomes" id="UP001221558"/>
    </source>
</evidence>
<name>A0ABY7WK26_9SPHI</name>
<keyword evidence="2" id="KW-0808">Transferase</keyword>
<protein>
    <submittedName>
        <fullName evidence="2">Glycosyltransferase</fullName>
        <ecNumber evidence="2">2.4.-.-</ecNumber>
    </submittedName>
</protein>
<dbReference type="EMBL" id="CP117880">
    <property type="protein sequence ID" value="WDF68967.1"/>
    <property type="molecule type" value="Genomic_DNA"/>
</dbReference>
<accession>A0ABY7WK26</accession>
<proteinExistence type="predicted"/>